<dbReference type="AlphaFoldDB" id="A0A7W9DLW2"/>
<comment type="caution">
    <text evidence="2">The sequence shown here is derived from an EMBL/GenBank/DDBJ whole genome shotgun (WGS) entry which is preliminary data.</text>
</comment>
<evidence type="ECO:0000313" key="2">
    <source>
        <dbReference type="EMBL" id="MBB5623663.1"/>
    </source>
</evidence>
<dbReference type="Gene3D" id="3.90.1200.10">
    <property type="match status" value="1"/>
</dbReference>
<sequence>MQTLHSLIPGSRSAAVKDALVQTFNTIVLQEIILLTGGLSAACVYKIVVNDQSYILKLADPAEVIHDHSCMEAAASAGIAPPVYYLNKATGITITGYIQQFPLQTAFKSPDILLIELTKTIRGIHELPLFSKENSLLDTVEGLTTEFKTSQMLTGTAFDNCFAYYEVIKTHYPWYDSDRVSSHNDLNPNNMIFDGEKIWIIDWDAAFGNDRYVDLAIIANFFAAADQEEHLMLETYFGDNLNEYHKARFFIMRQICRIVYAMLMFRLANSSKEDGGSHDPDMQEATMAAVRKQLMNGQLNLAEYRGQLLFGKAMLNEALNNMQSARFDNCIKQLINIIN</sequence>
<accession>A0A7W9DLW2</accession>
<dbReference type="Gene3D" id="3.30.200.20">
    <property type="entry name" value="Phosphorylase Kinase, domain 1"/>
    <property type="match status" value="1"/>
</dbReference>
<organism evidence="2 3">
    <name type="scientific">Pedobacter cryoconitis</name>
    <dbReference type="NCBI Taxonomy" id="188932"/>
    <lineage>
        <taxon>Bacteria</taxon>
        <taxon>Pseudomonadati</taxon>
        <taxon>Bacteroidota</taxon>
        <taxon>Sphingobacteriia</taxon>
        <taxon>Sphingobacteriales</taxon>
        <taxon>Sphingobacteriaceae</taxon>
        <taxon>Pedobacter</taxon>
    </lineage>
</organism>
<dbReference type="Proteomes" id="UP000537718">
    <property type="component" value="Unassembled WGS sequence"/>
</dbReference>
<dbReference type="RefSeq" id="WP_183869745.1">
    <property type="nucleotide sequence ID" value="NZ_JACHCF010000014.1"/>
</dbReference>
<protein>
    <recommendedName>
        <fullName evidence="1">Aminoglycoside phosphotransferase domain-containing protein</fullName>
    </recommendedName>
</protein>
<dbReference type="SUPFAM" id="SSF56112">
    <property type="entry name" value="Protein kinase-like (PK-like)"/>
    <property type="match status" value="1"/>
</dbReference>
<dbReference type="InterPro" id="IPR011009">
    <property type="entry name" value="Kinase-like_dom_sf"/>
</dbReference>
<evidence type="ECO:0000259" key="1">
    <source>
        <dbReference type="Pfam" id="PF01636"/>
    </source>
</evidence>
<proteinExistence type="predicted"/>
<dbReference type="Pfam" id="PF01636">
    <property type="entry name" value="APH"/>
    <property type="match status" value="1"/>
</dbReference>
<dbReference type="InterPro" id="IPR002575">
    <property type="entry name" value="Aminoglycoside_PTrfase"/>
</dbReference>
<gene>
    <name evidence="2" type="ORF">HDE69_004750</name>
</gene>
<feature type="domain" description="Aminoglycoside phosphotransferase" evidence="1">
    <location>
        <begin position="33"/>
        <end position="250"/>
    </location>
</feature>
<reference evidence="2 3" key="1">
    <citation type="submission" date="2020-08" db="EMBL/GenBank/DDBJ databases">
        <title>Genomic Encyclopedia of Type Strains, Phase IV (KMG-V): Genome sequencing to study the core and pangenomes of soil and plant-associated prokaryotes.</title>
        <authorList>
            <person name="Whitman W."/>
        </authorList>
    </citation>
    <scope>NUCLEOTIDE SEQUENCE [LARGE SCALE GENOMIC DNA]</scope>
    <source>
        <strain evidence="2 3">MP7CTX6</strain>
    </source>
</reference>
<name>A0A7W9DLW2_9SPHI</name>
<evidence type="ECO:0000313" key="3">
    <source>
        <dbReference type="Proteomes" id="UP000537718"/>
    </source>
</evidence>
<dbReference type="EMBL" id="JACHCF010000014">
    <property type="protein sequence ID" value="MBB5623663.1"/>
    <property type="molecule type" value="Genomic_DNA"/>
</dbReference>